<dbReference type="EMBL" id="JRNU01000025">
    <property type="protein sequence ID" value="KGF51716.1"/>
    <property type="molecule type" value="Genomic_DNA"/>
</dbReference>
<dbReference type="AlphaFoldDB" id="A0A096AYC6"/>
<keyword evidence="2" id="KW-1185">Reference proteome</keyword>
<evidence type="ECO:0000313" key="2">
    <source>
        <dbReference type="Proteomes" id="UP000029614"/>
    </source>
</evidence>
<reference evidence="1 2" key="1">
    <citation type="submission" date="2014-07" db="EMBL/GenBank/DDBJ databases">
        <authorList>
            <person name="McCorrison J."/>
            <person name="Sanka R."/>
            <person name="Torralba M."/>
            <person name="Gillis M."/>
            <person name="Haft D.H."/>
            <person name="Methe B."/>
            <person name="Sutton G."/>
            <person name="Nelson K.E."/>
        </authorList>
    </citation>
    <scope>NUCLEOTIDE SEQUENCE [LARGE SCALE GENOMIC DNA]</scope>
    <source>
        <strain evidence="1 2">DNF00058</strain>
    </source>
</reference>
<gene>
    <name evidence="1" type="ORF">HMPREF9302_06180</name>
</gene>
<accession>A0A096AYC6</accession>
<organism evidence="1 2">
    <name type="scientific">Prevotella amnii DNF00058</name>
    <dbReference type="NCBI Taxonomy" id="1401066"/>
    <lineage>
        <taxon>Bacteria</taxon>
        <taxon>Pseudomonadati</taxon>
        <taxon>Bacteroidota</taxon>
        <taxon>Bacteroidia</taxon>
        <taxon>Bacteroidales</taxon>
        <taxon>Prevotellaceae</taxon>
        <taxon>Prevotella</taxon>
    </lineage>
</organism>
<evidence type="ECO:0000313" key="1">
    <source>
        <dbReference type="EMBL" id="KGF51716.1"/>
    </source>
</evidence>
<proteinExistence type="predicted"/>
<sequence length="62" mass="7343">MSGKDIQGYSLAFVRLYYSKVSSDEDDKYKIFYNPVRQSNTYSCNIIDMPISKIYKPFEEKK</sequence>
<comment type="caution">
    <text evidence="1">The sequence shown here is derived from an EMBL/GenBank/DDBJ whole genome shotgun (WGS) entry which is preliminary data.</text>
</comment>
<dbReference type="Proteomes" id="UP000029614">
    <property type="component" value="Unassembled WGS sequence"/>
</dbReference>
<protein>
    <submittedName>
        <fullName evidence="1">Uncharacterized protein</fullName>
    </submittedName>
</protein>
<name>A0A096AYC6_9BACT</name>